<reference evidence="2 3" key="1">
    <citation type="journal article" date="2023" name="Commun. Biol.">
        <title>Genome analysis of Parmales, the sister group of diatoms, reveals the evolutionary specialization of diatoms from phago-mixotrophs to photoautotrophs.</title>
        <authorList>
            <person name="Ban H."/>
            <person name="Sato S."/>
            <person name="Yoshikawa S."/>
            <person name="Yamada K."/>
            <person name="Nakamura Y."/>
            <person name="Ichinomiya M."/>
            <person name="Sato N."/>
            <person name="Blanc-Mathieu R."/>
            <person name="Endo H."/>
            <person name="Kuwata A."/>
            <person name="Ogata H."/>
        </authorList>
    </citation>
    <scope>NUCLEOTIDE SEQUENCE [LARGE SCALE GENOMIC DNA]</scope>
</reference>
<evidence type="ECO:0000259" key="1">
    <source>
        <dbReference type="PROSITE" id="PS51190"/>
    </source>
</evidence>
<evidence type="ECO:0000313" key="2">
    <source>
        <dbReference type="EMBL" id="GMI37958.1"/>
    </source>
</evidence>
<gene>
    <name evidence="2" type="ORF">TeGR_g9585</name>
</gene>
<keyword evidence="3" id="KW-1185">Reference proteome</keyword>
<dbReference type="PANTHER" id="PTHR11139">
    <property type="entry name" value="ATAXIA TELANGIECTASIA MUTATED ATM -RELATED"/>
    <property type="match status" value="1"/>
</dbReference>
<dbReference type="Pfam" id="PF02260">
    <property type="entry name" value="FATC"/>
    <property type="match status" value="1"/>
</dbReference>
<name>A0ABQ6N0W3_9STRA</name>
<accession>A0ABQ6N0W3</accession>
<proteinExistence type="predicted"/>
<evidence type="ECO:0000313" key="3">
    <source>
        <dbReference type="Proteomes" id="UP001165060"/>
    </source>
</evidence>
<dbReference type="PANTHER" id="PTHR11139:SF9">
    <property type="entry name" value="SERINE_THREONINE-PROTEIN KINASE MTOR"/>
    <property type="match status" value="1"/>
</dbReference>
<sequence length="113" mass="12104">MIMLSSQQDSRIASITGGNSHAYAVSIAKSRIDDKRAGAQQLMSLLGPQGDGGGVVLNEKALDVIKRVQDKLSGTDFGDLEPLGVPEQVRRLIAQATSNENLAVTFVGWCSFW</sequence>
<comment type="caution">
    <text evidence="2">The sequence shown here is derived from an EMBL/GenBank/DDBJ whole genome shotgun (WGS) entry which is preliminary data.</text>
</comment>
<dbReference type="InterPro" id="IPR050517">
    <property type="entry name" value="DDR_Repair_Kinase"/>
</dbReference>
<dbReference type="EMBL" id="BRYB01000799">
    <property type="protein sequence ID" value="GMI37958.1"/>
    <property type="molecule type" value="Genomic_DNA"/>
</dbReference>
<dbReference type="Proteomes" id="UP001165060">
    <property type="component" value="Unassembled WGS sequence"/>
</dbReference>
<protein>
    <recommendedName>
        <fullName evidence="1">FATC domain-containing protein</fullName>
    </recommendedName>
</protein>
<dbReference type="PROSITE" id="PS51190">
    <property type="entry name" value="FATC"/>
    <property type="match status" value="1"/>
</dbReference>
<feature type="domain" description="FATC" evidence="1">
    <location>
        <begin position="81"/>
        <end position="113"/>
    </location>
</feature>
<organism evidence="2 3">
    <name type="scientific">Tetraparma gracilis</name>
    <dbReference type="NCBI Taxonomy" id="2962635"/>
    <lineage>
        <taxon>Eukaryota</taxon>
        <taxon>Sar</taxon>
        <taxon>Stramenopiles</taxon>
        <taxon>Ochrophyta</taxon>
        <taxon>Bolidophyceae</taxon>
        <taxon>Parmales</taxon>
        <taxon>Triparmaceae</taxon>
        <taxon>Tetraparma</taxon>
    </lineage>
</organism>
<dbReference type="SMART" id="SM01343">
    <property type="entry name" value="FATC"/>
    <property type="match status" value="1"/>
</dbReference>
<dbReference type="InterPro" id="IPR003152">
    <property type="entry name" value="FATC_dom"/>
</dbReference>